<name>A0ABT3N452_9GAMM</name>
<comment type="caution">
    <text evidence="3">The sequence shown here is derived from an EMBL/GenBank/DDBJ whole genome shotgun (WGS) entry which is preliminary data.</text>
</comment>
<protein>
    <submittedName>
        <fullName evidence="3">ISL3 family transposase</fullName>
    </submittedName>
</protein>
<organism evidence="3 4">
    <name type="scientific">Endozoicomonas gorgoniicola</name>
    <dbReference type="NCBI Taxonomy" id="1234144"/>
    <lineage>
        <taxon>Bacteria</taxon>
        <taxon>Pseudomonadati</taxon>
        <taxon>Pseudomonadota</taxon>
        <taxon>Gammaproteobacteria</taxon>
        <taxon>Oceanospirillales</taxon>
        <taxon>Endozoicomonadaceae</taxon>
        <taxon>Endozoicomonas</taxon>
    </lineage>
</organism>
<dbReference type="RefSeq" id="WP_262564371.1">
    <property type="nucleotide sequence ID" value="NZ_JAPFCC010000001.1"/>
</dbReference>
<dbReference type="Pfam" id="PF01610">
    <property type="entry name" value="DDE_Tnp_ISL3"/>
    <property type="match status" value="1"/>
</dbReference>
<gene>
    <name evidence="2" type="ORF">NX722_18765</name>
    <name evidence="3" type="ORF">NX722_27885</name>
</gene>
<dbReference type="InterPro" id="IPR047951">
    <property type="entry name" value="Transpos_ISL3"/>
</dbReference>
<reference evidence="3 4" key="1">
    <citation type="submission" date="2022-10" db="EMBL/GenBank/DDBJ databases">
        <title>High-quality genome sequences of two octocoral-associated bacteria, Endozoicomonas euniceicola EF212 and Endozoicomonas gorgoniicola PS125.</title>
        <authorList>
            <person name="Chiou Y.-J."/>
            <person name="Chen Y.-H."/>
        </authorList>
    </citation>
    <scope>NUCLEOTIDE SEQUENCE [LARGE SCALE GENOMIC DNA]</scope>
    <source>
        <strain evidence="3 4">PS125</strain>
    </source>
</reference>
<keyword evidence="4" id="KW-1185">Reference proteome</keyword>
<dbReference type="InterPro" id="IPR002560">
    <property type="entry name" value="Transposase_DDE"/>
</dbReference>
<proteinExistence type="predicted"/>
<evidence type="ECO:0000313" key="2">
    <source>
        <dbReference type="EMBL" id="MCW7554623.1"/>
    </source>
</evidence>
<dbReference type="PANTHER" id="PTHR33498">
    <property type="entry name" value="TRANSPOSASE FOR INSERTION SEQUENCE ELEMENT IS1557"/>
    <property type="match status" value="1"/>
</dbReference>
<sequence>MDCHRRYSATRCKAWTGAQGGKATEAIAVDVTSFQKRHEYVTVITDHLEGVVVHVADDSKSDSLNEYFDTLPEEQKNGIECVSMDMSKAYIKSVRKNVPEAELRIAFDKFHVAQSLGKAVNQVRIQENKTLLTQGVELLKGTRFDWLTNPENMSEEKWEAFEPLRNSTLKTARALAMREMAMSLWDYRSRAWAVKAWKRWLSWAQRCRLEPIKEVDRMVKEHLWGIVNAIVLNANNGRAEGINSKIQSLKSRACGYRSRERYNTAIYFHLGGLDLYPSGVNR</sequence>
<dbReference type="Proteomes" id="UP001209854">
    <property type="component" value="Unassembled WGS sequence"/>
</dbReference>
<feature type="domain" description="Transposase IS204/IS1001/IS1096/IS1165 DDE" evidence="1">
    <location>
        <begin position="27"/>
        <end position="266"/>
    </location>
</feature>
<dbReference type="EMBL" id="JAPFCC010000001">
    <property type="protein sequence ID" value="MCW7554623.1"/>
    <property type="molecule type" value="Genomic_DNA"/>
</dbReference>
<evidence type="ECO:0000313" key="3">
    <source>
        <dbReference type="EMBL" id="MCW7556386.1"/>
    </source>
</evidence>
<dbReference type="NCBIfam" id="NF033550">
    <property type="entry name" value="transpos_ISL3"/>
    <property type="match status" value="1"/>
</dbReference>
<dbReference type="EMBL" id="JAPFCC010000001">
    <property type="protein sequence ID" value="MCW7556386.1"/>
    <property type="molecule type" value="Genomic_DNA"/>
</dbReference>
<accession>A0ABT3N452</accession>
<evidence type="ECO:0000259" key="1">
    <source>
        <dbReference type="Pfam" id="PF01610"/>
    </source>
</evidence>
<dbReference type="PANTHER" id="PTHR33498:SF1">
    <property type="entry name" value="TRANSPOSASE FOR INSERTION SEQUENCE ELEMENT IS1557"/>
    <property type="match status" value="1"/>
</dbReference>
<evidence type="ECO:0000313" key="4">
    <source>
        <dbReference type="Proteomes" id="UP001209854"/>
    </source>
</evidence>